<comment type="caution">
    <text evidence="2">The sequence shown here is derived from an EMBL/GenBank/DDBJ whole genome shotgun (WGS) entry which is preliminary data.</text>
</comment>
<gene>
    <name evidence="2" type="ORF">FN846DRAFT_939196</name>
</gene>
<dbReference type="PANTHER" id="PTHR28086">
    <property type="entry name" value="UPF0662 PROTEIN YPL260W"/>
    <property type="match status" value="1"/>
</dbReference>
<dbReference type="EMBL" id="VXIS01000046">
    <property type="protein sequence ID" value="KAA8910420.1"/>
    <property type="molecule type" value="Genomic_DNA"/>
</dbReference>
<keyword evidence="3" id="KW-1185">Reference proteome</keyword>
<dbReference type="GO" id="GO:0005634">
    <property type="term" value="C:nucleus"/>
    <property type="evidence" value="ECO:0007669"/>
    <property type="project" value="TreeGrafter"/>
</dbReference>
<dbReference type="AlphaFoldDB" id="A0A5J5F2V3"/>
<dbReference type="InParanoid" id="A0A5J5F2V3"/>
<dbReference type="OrthoDB" id="2011986at2759"/>
<name>A0A5J5F2V3_9PEZI</name>
<sequence length="483" mass="54565">MCLIKIRLPASFRPMTEDKAGKNPSREQRTRPTTLHWTANEFKPSLMTGHHSAAQRIREDLIALKQDRTTYIRSADVLTKYEELCDVLRAHQQQYGIDAVTGGGEESAEQLESEHLLDDCFLLISLLFLTIGRNIEPPALYAPCVIIKRLMHHLVESGSFSNKDLVQVHETLRQFKETVAHNGSTHDLRIVALIDEKIKACDEELKPLQEKLDKISPDLLGVHERLVSLRRCIKAAEAKKKFSASEVRGYLDQIKQIDATKIDGKFVGDDGSIPEMGQDLVQLVLERCYTMADEALTRQGAIAPGISHYADQLFKIKSKLEKLELTQAWSLRETDLYDYMTTLMKIDDERVNGKFVGQDGTAPEQGQSIIMYLLRRSYAHIYTLMISSEPVSEALTPIFNQLKTVQSCLKEVQKFGISDPRELYPYSMKLTSIDNMRVDGKFMVENDIPEGQGRVASLLAECFEMCQELRVATLDKSGDSPAP</sequence>
<dbReference type="GO" id="GO:0005737">
    <property type="term" value="C:cytoplasm"/>
    <property type="evidence" value="ECO:0007669"/>
    <property type="project" value="TreeGrafter"/>
</dbReference>
<dbReference type="PANTHER" id="PTHR28086:SF1">
    <property type="entry name" value="CU(2+) SUPPRESSING AND BLEOMYCIN SENSITIVE PROTEIN 1"/>
    <property type="match status" value="1"/>
</dbReference>
<organism evidence="2 3">
    <name type="scientific">Sphaerosporella brunnea</name>
    <dbReference type="NCBI Taxonomy" id="1250544"/>
    <lineage>
        <taxon>Eukaryota</taxon>
        <taxon>Fungi</taxon>
        <taxon>Dikarya</taxon>
        <taxon>Ascomycota</taxon>
        <taxon>Pezizomycotina</taxon>
        <taxon>Pezizomycetes</taxon>
        <taxon>Pezizales</taxon>
        <taxon>Pyronemataceae</taxon>
        <taxon>Sphaerosporella</taxon>
    </lineage>
</organism>
<evidence type="ECO:0000313" key="2">
    <source>
        <dbReference type="EMBL" id="KAA8910420.1"/>
    </source>
</evidence>
<dbReference type="Proteomes" id="UP000326924">
    <property type="component" value="Unassembled WGS sequence"/>
</dbReference>
<dbReference type="FunCoup" id="A0A5J5F2V3">
    <property type="interactions" value="38"/>
</dbReference>
<accession>A0A5J5F2V3</accession>
<proteinExistence type="predicted"/>
<evidence type="ECO:0000313" key="3">
    <source>
        <dbReference type="Proteomes" id="UP000326924"/>
    </source>
</evidence>
<evidence type="ECO:0000256" key="1">
    <source>
        <dbReference type="SAM" id="MobiDB-lite"/>
    </source>
</evidence>
<feature type="compositionally biased region" description="Basic and acidic residues" evidence="1">
    <location>
        <begin position="15"/>
        <end position="30"/>
    </location>
</feature>
<dbReference type="InterPro" id="IPR018810">
    <property type="entry name" value="UPF0662"/>
</dbReference>
<feature type="region of interest" description="Disordered" evidence="1">
    <location>
        <begin position="13"/>
        <end position="32"/>
    </location>
</feature>
<dbReference type="Pfam" id="PF10303">
    <property type="entry name" value="DUF2408"/>
    <property type="match status" value="1"/>
</dbReference>
<reference evidence="2 3" key="1">
    <citation type="submission" date="2019-09" db="EMBL/GenBank/DDBJ databases">
        <title>Draft genome of the ectomycorrhizal ascomycete Sphaerosporella brunnea.</title>
        <authorList>
            <consortium name="DOE Joint Genome Institute"/>
            <person name="Benucci G.M."/>
            <person name="Marozzi G."/>
            <person name="Antonielli L."/>
            <person name="Sanchez S."/>
            <person name="Marco P."/>
            <person name="Wang X."/>
            <person name="Falini L.B."/>
            <person name="Barry K."/>
            <person name="Haridas S."/>
            <person name="Lipzen A."/>
            <person name="Labutti K."/>
            <person name="Grigoriev I.V."/>
            <person name="Murat C."/>
            <person name="Martin F."/>
            <person name="Albertini E."/>
            <person name="Donnini D."/>
            <person name="Bonito G."/>
        </authorList>
    </citation>
    <scope>NUCLEOTIDE SEQUENCE [LARGE SCALE GENOMIC DNA]</scope>
    <source>
        <strain evidence="2 3">Sb_GMNB300</strain>
    </source>
</reference>
<protein>
    <submittedName>
        <fullName evidence="2">Uncharacterized protein</fullName>
    </submittedName>
</protein>